<dbReference type="RefSeq" id="WP_260012847.1">
    <property type="nucleotide sequence ID" value="NZ_JBHSWA010000001.1"/>
</dbReference>
<protein>
    <submittedName>
        <fullName evidence="1">Uncharacterized protein</fullName>
    </submittedName>
</protein>
<dbReference type="EMBL" id="JBHSWA010000001">
    <property type="protein sequence ID" value="MFC6641831.1"/>
    <property type="molecule type" value="Genomic_DNA"/>
</dbReference>
<proteinExistence type="predicted"/>
<organism evidence="1 2">
    <name type="scientific">Sulfitobacter profundi</name>
    <dbReference type="NCBI Taxonomy" id="2679961"/>
    <lineage>
        <taxon>Bacteria</taxon>
        <taxon>Pseudomonadati</taxon>
        <taxon>Pseudomonadota</taxon>
        <taxon>Alphaproteobacteria</taxon>
        <taxon>Rhodobacterales</taxon>
        <taxon>Roseobacteraceae</taxon>
        <taxon>Sulfitobacter</taxon>
    </lineage>
</organism>
<dbReference type="Proteomes" id="UP001596403">
    <property type="component" value="Unassembled WGS sequence"/>
</dbReference>
<evidence type="ECO:0000313" key="1">
    <source>
        <dbReference type="EMBL" id="MFC6641831.1"/>
    </source>
</evidence>
<comment type="caution">
    <text evidence="1">The sequence shown here is derived from an EMBL/GenBank/DDBJ whole genome shotgun (WGS) entry which is preliminary data.</text>
</comment>
<gene>
    <name evidence="1" type="ORF">ACFQAU_09040</name>
</gene>
<reference evidence="2" key="1">
    <citation type="journal article" date="2019" name="Int. J. Syst. Evol. Microbiol.">
        <title>The Global Catalogue of Microorganisms (GCM) 10K type strain sequencing project: providing services to taxonomists for standard genome sequencing and annotation.</title>
        <authorList>
            <consortium name="The Broad Institute Genomics Platform"/>
            <consortium name="The Broad Institute Genome Sequencing Center for Infectious Disease"/>
            <person name="Wu L."/>
            <person name="Ma J."/>
        </authorList>
    </citation>
    <scope>NUCLEOTIDE SEQUENCE [LARGE SCALE GENOMIC DNA]</scope>
    <source>
        <strain evidence="2">NBRC 111368</strain>
    </source>
</reference>
<evidence type="ECO:0000313" key="2">
    <source>
        <dbReference type="Proteomes" id="UP001596403"/>
    </source>
</evidence>
<sequence>MICPMVEQAHLGTTRYTMLSLSVIHVPGKPMLTRLLLALTVLSNNLAFAQKSKEMLFIQSVFTIN</sequence>
<accession>A0ABW1YZV4</accession>
<keyword evidence="2" id="KW-1185">Reference proteome</keyword>
<name>A0ABW1YZV4_9RHOB</name>